<name>A0A0A9BPT2_ARUDO</name>
<proteinExistence type="predicted"/>
<organism evidence="1">
    <name type="scientific">Arundo donax</name>
    <name type="common">Giant reed</name>
    <name type="synonym">Donax arundinaceus</name>
    <dbReference type="NCBI Taxonomy" id="35708"/>
    <lineage>
        <taxon>Eukaryota</taxon>
        <taxon>Viridiplantae</taxon>
        <taxon>Streptophyta</taxon>
        <taxon>Embryophyta</taxon>
        <taxon>Tracheophyta</taxon>
        <taxon>Spermatophyta</taxon>
        <taxon>Magnoliopsida</taxon>
        <taxon>Liliopsida</taxon>
        <taxon>Poales</taxon>
        <taxon>Poaceae</taxon>
        <taxon>PACMAD clade</taxon>
        <taxon>Arundinoideae</taxon>
        <taxon>Arundineae</taxon>
        <taxon>Arundo</taxon>
    </lineage>
</organism>
<protein>
    <submittedName>
        <fullName evidence="1">Uncharacterized protein</fullName>
    </submittedName>
</protein>
<reference evidence="1" key="2">
    <citation type="journal article" date="2015" name="Data Brief">
        <title>Shoot transcriptome of the giant reed, Arundo donax.</title>
        <authorList>
            <person name="Barrero R.A."/>
            <person name="Guerrero F.D."/>
            <person name="Moolhuijzen P."/>
            <person name="Goolsby J.A."/>
            <person name="Tidwell J."/>
            <person name="Bellgard S.E."/>
            <person name="Bellgard M.I."/>
        </authorList>
    </citation>
    <scope>NUCLEOTIDE SEQUENCE</scope>
    <source>
        <tissue evidence="1">Shoot tissue taken approximately 20 cm above the soil surface</tissue>
    </source>
</reference>
<dbReference type="EMBL" id="GBRH01234685">
    <property type="protein sequence ID" value="JAD63210.1"/>
    <property type="molecule type" value="Transcribed_RNA"/>
</dbReference>
<accession>A0A0A9BPT2</accession>
<evidence type="ECO:0000313" key="1">
    <source>
        <dbReference type="EMBL" id="JAD63210.1"/>
    </source>
</evidence>
<reference evidence="1" key="1">
    <citation type="submission" date="2014-09" db="EMBL/GenBank/DDBJ databases">
        <authorList>
            <person name="Magalhaes I.L.F."/>
            <person name="Oliveira U."/>
            <person name="Santos F.R."/>
            <person name="Vidigal T.H.D.A."/>
            <person name="Brescovit A.D."/>
            <person name="Santos A.J."/>
        </authorList>
    </citation>
    <scope>NUCLEOTIDE SEQUENCE</scope>
    <source>
        <tissue evidence="1">Shoot tissue taken approximately 20 cm above the soil surface</tissue>
    </source>
</reference>
<sequence>MRDCRQPCGSHWGARQHTRMLAEAWASRAVASGTNYWRKCTELGREA</sequence>
<dbReference type="AlphaFoldDB" id="A0A0A9BPT2"/>